<proteinExistence type="predicted"/>
<evidence type="ECO:0000313" key="2">
    <source>
        <dbReference type="Proteomes" id="UP000501367"/>
    </source>
</evidence>
<dbReference type="KEGG" id="pum:HGP31_18155"/>
<evidence type="ECO:0000313" key="1">
    <source>
        <dbReference type="EMBL" id="QJC80145.1"/>
    </source>
</evidence>
<accession>A0AAE7DFT0</accession>
<dbReference type="Proteomes" id="UP000501367">
    <property type="component" value="Chromosome"/>
</dbReference>
<sequence length="179" mass="20698">MRHRGAQFWLWLNKRLPVKSYEDVLVDGRQIEVQARITPQGMTQVFIGIYAANGSSICEEFHDRSLREPFALALQWGGQRARAILLETQPFIAPHRAQLTLSTIITDETVLALRRLEMSKYERLKIMADDAQAEYTAALSAMLELMRSPKVDPQVWDEHSERLRQAIDRRVCVQRSYLS</sequence>
<reference evidence="1 2" key="1">
    <citation type="submission" date="2020-04" db="EMBL/GenBank/DDBJ databases">
        <authorList>
            <person name="Yao Y."/>
            <person name="He Z."/>
        </authorList>
    </citation>
    <scope>NUCLEOTIDE SEQUENCE [LARGE SCALE GENOMIC DNA]</scope>
    <source>
        <strain evidence="1 2">CY-1</strain>
    </source>
</reference>
<name>A0AAE7DFT0_9PSED</name>
<protein>
    <submittedName>
        <fullName evidence="1">Uncharacterized protein</fullName>
    </submittedName>
</protein>
<organism evidence="1 2">
    <name type="scientific">Pseudomonas umsongensis</name>
    <dbReference type="NCBI Taxonomy" id="198618"/>
    <lineage>
        <taxon>Bacteria</taxon>
        <taxon>Pseudomonadati</taxon>
        <taxon>Pseudomonadota</taxon>
        <taxon>Gammaproteobacteria</taxon>
        <taxon>Pseudomonadales</taxon>
        <taxon>Pseudomonadaceae</taxon>
        <taxon>Pseudomonas</taxon>
    </lineage>
</organism>
<dbReference type="RefSeq" id="WP_168758336.1">
    <property type="nucleotide sequence ID" value="NZ_CP051487.1"/>
</dbReference>
<dbReference type="EMBL" id="CP051487">
    <property type="protein sequence ID" value="QJC80145.1"/>
    <property type="molecule type" value="Genomic_DNA"/>
</dbReference>
<dbReference type="AlphaFoldDB" id="A0AAE7DFT0"/>
<dbReference type="GeneID" id="72195526"/>
<gene>
    <name evidence="1" type="ORF">HGP31_18155</name>
</gene>